<evidence type="ECO:0000256" key="1">
    <source>
        <dbReference type="ARBA" id="ARBA00012513"/>
    </source>
</evidence>
<dbReference type="GO" id="GO:0048544">
    <property type="term" value="P:recognition of pollen"/>
    <property type="evidence" value="ECO:0007669"/>
    <property type="project" value="InterPro"/>
</dbReference>
<comment type="caution">
    <text evidence="14">The sequence shown here is derived from an EMBL/GenBank/DDBJ whole genome shotgun (WGS) entry which is preliminary data.</text>
</comment>
<evidence type="ECO:0000256" key="3">
    <source>
        <dbReference type="ARBA" id="ARBA00022729"/>
    </source>
</evidence>
<dbReference type="GO" id="GO:0005524">
    <property type="term" value="F:ATP binding"/>
    <property type="evidence" value="ECO:0007669"/>
    <property type="project" value="InterPro"/>
</dbReference>
<evidence type="ECO:0000256" key="5">
    <source>
        <dbReference type="ARBA" id="ARBA00022777"/>
    </source>
</evidence>
<dbReference type="InterPro" id="IPR000858">
    <property type="entry name" value="S_locus_glycoprot_dom"/>
</dbReference>
<dbReference type="Pfam" id="PF01453">
    <property type="entry name" value="B_lectin"/>
    <property type="match status" value="2"/>
</dbReference>
<dbReference type="FunFam" id="2.90.10.10:FF:000004">
    <property type="entry name" value="G-type lectin S-receptor-like serine/threonine-protein kinase"/>
    <property type="match status" value="1"/>
</dbReference>
<dbReference type="Gene3D" id="2.90.10.10">
    <property type="entry name" value="Bulb-type lectin domain"/>
    <property type="match status" value="2"/>
</dbReference>
<dbReference type="FunFam" id="1.10.510.10:FF:000060">
    <property type="entry name" value="G-type lectin S-receptor-like serine/threonine-protein kinase"/>
    <property type="match status" value="2"/>
</dbReference>
<dbReference type="Proteomes" id="UP001428341">
    <property type="component" value="Unassembled WGS sequence"/>
</dbReference>
<gene>
    <name evidence="14" type="ORF">WN944_001824</name>
</gene>
<feature type="chain" id="PRO_5042810751" description="non-specific serine/threonine protein kinase" evidence="10">
    <location>
        <begin position="25"/>
        <end position="1197"/>
    </location>
</feature>
<keyword evidence="15" id="KW-1185">Reference proteome</keyword>
<dbReference type="PANTHER" id="PTHR32444:SF247">
    <property type="entry name" value="OS01G0958200 PROTEIN"/>
    <property type="match status" value="1"/>
</dbReference>
<dbReference type="Pfam" id="PF07714">
    <property type="entry name" value="PK_Tyr_Ser-Thr"/>
    <property type="match status" value="2"/>
</dbReference>
<dbReference type="SUPFAM" id="SSF51110">
    <property type="entry name" value="alpha-D-mannose-specific plant lectins"/>
    <property type="match status" value="2"/>
</dbReference>
<dbReference type="InterPro" id="IPR001245">
    <property type="entry name" value="Ser-Thr/Tyr_kinase_cat_dom"/>
</dbReference>
<keyword evidence="2" id="KW-0723">Serine/threonine-protein kinase</keyword>
<dbReference type="FunFam" id="2.90.10.10:FF:000005">
    <property type="entry name" value="G-type lectin S-receptor-like serine/threonine-protein kinase"/>
    <property type="match status" value="1"/>
</dbReference>
<dbReference type="EC" id="2.7.11.1" evidence="1"/>
<protein>
    <recommendedName>
        <fullName evidence="1">non-specific serine/threonine protein kinase</fullName>
        <ecNumber evidence="1">2.7.11.1</ecNumber>
    </recommendedName>
</protein>
<feature type="domain" description="Apple" evidence="13">
    <location>
        <begin position="327"/>
        <end position="408"/>
    </location>
</feature>
<feature type="domain" description="Protein kinase" evidence="11">
    <location>
        <begin position="822"/>
        <end position="1161"/>
    </location>
</feature>
<feature type="domain" description="Bulb-type lectin" evidence="12">
    <location>
        <begin position="643"/>
        <end position="763"/>
    </location>
</feature>
<comment type="catalytic activity">
    <reaction evidence="9">
        <text>L-seryl-[protein] + ATP = O-phospho-L-seryl-[protein] + ADP + H(+)</text>
        <dbReference type="Rhea" id="RHEA:17989"/>
        <dbReference type="Rhea" id="RHEA-COMP:9863"/>
        <dbReference type="Rhea" id="RHEA-COMP:11604"/>
        <dbReference type="ChEBI" id="CHEBI:15378"/>
        <dbReference type="ChEBI" id="CHEBI:29999"/>
        <dbReference type="ChEBI" id="CHEBI:30616"/>
        <dbReference type="ChEBI" id="CHEBI:83421"/>
        <dbReference type="ChEBI" id="CHEBI:456216"/>
        <dbReference type="EC" id="2.7.11.1"/>
    </reaction>
</comment>
<evidence type="ECO:0000259" key="12">
    <source>
        <dbReference type="PROSITE" id="PS50927"/>
    </source>
</evidence>
<dbReference type="Gene3D" id="1.10.510.10">
    <property type="entry name" value="Transferase(Phosphotransferase) domain 1"/>
    <property type="match status" value="2"/>
</dbReference>
<organism evidence="14 15">
    <name type="scientific">Citrus x changshan-huyou</name>
    <dbReference type="NCBI Taxonomy" id="2935761"/>
    <lineage>
        <taxon>Eukaryota</taxon>
        <taxon>Viridiplantae</taxon>
        <taxon>Streptophyta</taxon>
        <taxon>Embryophyta</taxon>
        <taxon>Tracheophyta</taxon>
        <taxon>Spermatophyta</taxon>
        <taxon>Magnoliopsida</taxon>
        <taxon>eudicotyledons</taxon>
        <taxon>Gunneridae</taxon>
        <taxon>Pentapetalae</taxon>
        <taxon>rosids</taxon>
        <taxon>malvids</taxon>
        <taxon>Sapindales</taxon>
        <taxon>Rutaceae</taxon>
        <taxon>Aurantioideae</taxon>
        <taxon>Citrus</taxon>
    </lineage>
</organism>
<evidence type="ECO:0000256" key="8">
    <source>
        <dbReference type="ARBA" id="ARBA00047899"/>
    </source>
</evidence>
<keyword evidence="3 10" id="KW-0732">Signal</keyword>
<evidence type="ECO:0000256" key="9">
    <source>
        <dbReference type="ARBA" id="ARBA00048679"/>
    </source>
</evidence>
<dbReference type="EMBL" id="JBCGBO010000004">
    <property type="protein sequence ID" value="KAK9209458.1"/>
    <property type="molecule type" value="Genomic_DNA"/>
</dbReference>
<dbReference type="InterPro" id="IPR001480">
    <property type="entry name" value="Bulb-type_lectin_dom"/>
</dbReference>
<evidence type="ECO:0000256" key="4">
    <source>
        <dbReference type="ARBA" id="ARBA00022741"/>
    </source>
</evidence>
<dbReference type="CDD" id="cd01098">
    <property type="entry name" value="PAN_AP_plant"/>
    <property type="match status" value="1"/>
</dbReference>
<keyword evidence="4" id="KW-0547">Nucleotide-binding</keyword>
<dbReference type="SUPFAM" id="SSF57414">
    <property type="entry name" value="Hairpin loop containing domain-like"/>
    <property type="match status" value="1"/>
</dbReference>
<comment type="catalytic activity">
    <reaction evidence="8">
        <text>L-threonyl-[protein] + ATP = O-phospho-L-threonyl-[protein] + ADP + H(+)</text>
        <dbReference type="Rhea" id="RHEA:46608"/>
        <dbReference type="Rhea" id="RHEA-COMP:11060"/>
        <dbReference type="Rhea" id="RHEA-COMP:11605"/>
        <dbReference type="ChEBI" id="CHEBI:15378"/>
        <dbReference type="ChEBI" id="CHEBI:30013"/>
        <dbReference type="ChEBI" id="CHEBI:30616"/>
        <dbReference type="ChEBI" id="CHEBI:61977"/>
        <dbReference type="ChEBI" id="CHEBI:456216"/>
        <dbReference type="EC" id="2.7.11.1"/>
    </reaction>
</comment>
<dbReference type="PROSITE" id="PS50948">
    <property type="entry name" value="PAN"/>
    <property type="match status" value="1"/>
</dbReference>
<keyword evidence="6" id="KW-1015">Disulfide bond</keyword>
<evidence type="ECO:0000256" key="7">
    <source>
        <dbReference type="ARBA" id="ARBA00023180"/>
    </source>
</evidence>
<dbReference type="InterPro" id="IPR003609">
    <property type="entry name" value="Pan_app"/>
</dbReference>
<dbReference type="GO" id="GO:0004674">
    <property type="term" value="F:protein serine/threonine kinase activity"/>
    <property type="evidence" value="ECO:0007669"/>
    <property type="project" value="UniProtKB-KW"/>
</dbReference>
<reference evidence="14 15" key="1">
    <citation type="submission" date="2024-05" db="EMBL/GenBank/DDBJ databases">
        <title>Haplotype-resolved chromosome-level genome assembly of Huyou (Citrus changshanensis).</title>
        <authorList>
            <person name="Miao C."/>
            <person name="Chen W."/>
            <person name="Wu Y."/>
            <person name="Wang L."/>
            <person name="Zhao S."/>
            <person name="Grierson D."/>
            <person name="Xu C."/>
            <person name="Chen K."/>
        </authorList>
    </citation>
    <scope>NUCLEOTIDE SEQUENCE [LARGE SCALE GENOMIC DNA]</scope>
    <source>
        <strain evidence="14">01-14</strain>
        <tissue evidence="14">Leaf</tissue>
    </source>
</reference>
<dbReference type="SMART" id="SM00473">
    <property type="entry name" value="PAN_AP"/>
    <property type="match status" value="1"/>
</dbReference>
<evidence type="ECO:0000313" key="14">
    <source>
        <dbReference type="EMBL" id="KAK9209458.1"/>
    </source>
</evidence>
<dbReference type="InterPro" id="IPR008271">
    <property type="entry name" value="Ser/Thr_kinase_AS"/>
</dbReference>
<dbReference type="PROSITE" id="PS00108">
    <property type="entry name" value="PROTEIN_KINASE_ST"/>
    <property type="match status" value="2"/>
</dbReference>
<sequence>MASFSICLLIISAFSMQFSLVVDAVSDTDSLSVGQVITRSETLVSSGKFFELGFFRPGQSRNYYVGIWYKNIPERTVVWVANRDQPLTSSSPVLTISSEGNLVIEDGRITYRVSENVSSSQNTTATLLDSGNFVLRNEKLGLLWQSFDYPSHTFLPAMKLGYSRKTGKVWSLTSWKSRDDPGVGDAELKMEQGKSNAFSLMKRSQIVWTSGVWDGYIFSLVPEMTLNYIFNYSLYTDENETYFIYSIKDSIISRCILDVSGQVEQMNWLGASQAWFLFWAQPRTSCVACGPFSICNTATGSCQCLQGFISSDKNLSDECVRRTALQCGDNSADREDRFLRMHNVKLPSPDKVLKLPGIEECKSACLNNCACTAYAYNSRGVCSSWDGKLYDLEQLSKNEGENIFIKLAASELPKPGEEREPSQDMLLFDINSSTETNRAKKRLLYWETRVKIIEGIAQGLLYLHQYSRLRIIHRDLKASNILLDTDMKPKISDFGMARMFSGDELQANTNRIVGTYGYMSPEYALEGLFSIKSDVFSFGVLLLEILSGKKNTGFYHTGSLNLLGHAWDLWKDNRALDLMDPILENEASYPMLTRYINVALLCVHENATDRPTMSEVVSMLTNEHLVLPSPKQPAFSIKLSIAADNITPPRFIRDGEKLVSSSQRFELGFFSPGKSKYRYLGIWYKQIPDTIVWVANRNSPIFDSNAVLTISNGGKLVLLNQTNGTIWSSNLSREVKNPVAQLLDTGNLVVRDNFSSNSSEDYLWQSFDHPSDTLLAGMKLGRDLKTGLERYQTSWKSDDDPSPGNYTHRLDIHVLPKLCTYNGSVKLLCSGPWNGAIFAAIPSYSYLYKPTVVDNEDEIYYRYDSYNSPVIMTLKLNPSGKIQHLIWNERNRTWEAFFSLPDRFCQFYGHCGANSICSFDKKPHCECLKGFELKSHHNKTRPGTCVRSQSSDCKSGDRFIMLDDVKLPDFVEASLNENSTKENLLGWGTRVRIIEGIAQGLLYLHQYSRLRVIHRDLKASNILLDKDMNPKISDFGMARIFGGDELQSKTKRIVGTYGYMSPEYAQQGLFSIKSDVFSFGVLLLETLSSKRNTDFSNTNSLTLLGHLIDPTLQNEASYLILNRYINVGLLCVQEDAADRPTMFEVVSMLTNKTINLPHPRQPAFSSIRGLKNTIFPANGKARVCSGNCLTLSVMDAR</sequence>
<dbReference type="Pfam" id="PF08276">
    <property type="entry name" value="PAN_2"/>
    <property type="match status" value="1"/>
</dbReference>
<dbReference type="PANTHER" id="PTHR32444">
    <property type="entry name" value="BULB-TYPE LECTIN DOMAIN-CONTAINING PROTEIN"/>
    <property type="match status" value="1"/>
</dbReference>
<evidence type="ECO:0000256" key="6">
    <source>
        <dbReference type="ARBA" id="ARBA00023157"/>
    </source>
</evidence>
<dbReference type="SMART" id="SM00108">
    <property type="entry name" value="B_lectin"/>
    <property type="match status" value="2"/>
</dbReference>
<dbReference type="InterPro" id="IPR036426">
    <property type="entry name" value="Bulb-type_lectin_dom_sf"/>
</dbReference>
<dbReference type="AlphaFoldDB" id="A0AAP0QV69"/>
<dbReference type="SMART" id="SM00220">
    <property type="entry name" value="S_TKc"/>
    <property type="match status" value="1"/>
</dbReference>
<evidence type="ECO:0000259" key="11">
    <source>
        <dbReference type="PROSITE" id="PS50011"/>
    </source>
</evidence>
<keyword evidence="5" id="KW-0418">Kinase</keyword>
<feature type="domain" description="Bulb-type lectin" evidence="12">
    <location>
        <begin position="28"/>
        <end position="148"/>
    </location>
</feature>
<proteinExistence type="predicted"/>
<dbReference type="CDD" id="cd00028">
    <property type="entry name" value="B_lectin"/>
    <property type="match status" value="2"/>
</dbReference>
<evidence type="ECO:0000256" key="10">
    <source>
        <dbReference type="SAM" id="SignalP"/>
    </source>
</evidence>
<dbReference type="PROSITE" id="PS50011">
    <property type="entry name" value="PROTEIN_KINASE_DOM"/>
    <property type="match status" value="2"/>
</dbReference>
<dbReference type="InterPro" id="IPR000719">
    <property type="entry name" value="Prot_kinase_dom"/>
</dbReference>
<keyword evidence="5" id="KW-0808">Transferase</keyword>
<feature type="signal peptide" evidence="10">
    <location>
        <begin position="1"/>
        <end position="24"/>
    </location>
</feature>
<feature type="domain" description="Protein kinase" evidence="11">
    <location>
        <begin position="263"/>
        <end position="627"/>
    </location>
</feature>
<name>A0AAP0QV69_9ROSI</name>
<dbReference type="InterPro" id="IPR011009">
    <property type="entry name" value="Kinase-like_dom_sf"/>
</dbReference>
<evidence type="ECO:0000256" key="2">
    <source>
        <dbReference type="ARBA" id="ARBA00022527"/>
    </source>
</evidence>
<evidence type="ECO:0000259" key="13">
    <source>
        <dbReference type="PROSITE" id="PS50948"/>
    </source>
</evidence>
<keyword evidence="7" id="KW-0325">Glycoprotein</keyword>
<dbReference type="Pfam" id="PF00954">
    <property type="entry name" value="S_locus_glycop"/>
    <property type="match status" value="2"/>
</dbReference>
<dbReference type="SUPFAM" id="SSF56112">
    <property type="entry name" value="Protein kinase-like (PK-like)"/>
    <property type="match status" value="2"/>
</dbReference>
<dbReference type="PROSITE" id="PS50927">
    <property type="entry name" value="BULB_LECTIN"/>
    <property type="match status" value="2"/>
</dbReference>
<accession>A0AAP0QV69</accession>
<evidence type="ECO:0000313" key="15">
    <source>
        <dbReference type="Proteomes" id="UP001428341"/>
    </source>
</evidence>